<reference evidence="2" key="1">
    <citation type="journal article" date="2020" name="bioRxiv">
        <title>Comparative genomics of Chlamydomonas.</title>
        <authorList>
            <person name="Craig R.J."/>
            <person name="Hasan A.R."/>
            <person name="Ness R.W."/>
            <person name="Keightley P.D."/>
        </authorList>
    </citation>
    <scope>NUCLEOTIDE SEQUENCE</scope>
    <source>
        <strain evidence="2">SAG 7.73</strain>
    </source>
</reference>
<sequence>MIKPIFTRVGEVLAVATKHCYAIVDALPGSRWGIVEPRNGVLLGEKGQRYEEPLEELDKQSFMEAHELEGMMIVGIARVDNIKIIFVEDAFVEREVLQLKAVRYADLSPGNRTSLTFKSAIFPVHRQEDDEASRDDLSGLPEAWIAEMDKVPAAGCDEEYEFVNCWSLCTNQYGVMKRRLVGDMYVPKEVFFLGVDKVWGANAALGLVVSVSRASLQSNRVFMRDIILPSGKRDRQAIMWIALSMGWLGACTPDDFDDSDEGNVLTVWPSDLVPWGESYAGQEVEQEEQQRREEAAAARQMAAKKAAAAARRAAKRTAGGSGSPKVKEGEVDEEEGKKKKHKGKPKAKK</sequence>
<keyword evidence="3" id="KW-1185">Reference proteome</keyword>
<gene>
    <name evidence="2" type="ORF">HXX76_016181</name>
</gene>
<feature type="compositionally biased region" description="Low complexity" evidence="1">
    <location>
        <begin position="297"/>
        <end position="311"/>
    </location>
</feature>
<evidence type="ECO:0000313" key="3">
    <source>
        <dbReference type="Proteomes" id="UP000650467"/>
    </source>
</evidence>
<protein>
    <submittedName>
        <fullName evidence="2">Uncharacterized protein</fullName>
    </submittedName>
</protein>
<dbReference type="EMBL" id="JAEHOC010000134">
    <property type="protein sequence ID" value="KAG2422254.1"/>
    <property type="molecule type" value="Genomic_DNA"/>
</dbReference>
<evidence type="ECO:0000256" key="1">
    <source>
        <dbReference type="SAM" id="MobiDB-lite"/>
    </source>
</evidence>
<accession>A0A835SGW6</accession>
<dbReference type="AlphaFoldDB" id="A0A835SGW6"/>
<feature type="region of interest" description="Disordered" evidence="1">
    <location>
        <begin position="281"/>
        <end position="349"/>
    </location>
</feature>
<name>A0A835SGW6_CHLIN</name>
<organism evidence="2 3">
    <name type="scientific">Chlamydomonas incerta</name>
    <dbReference type="NCBI Taxonomy" id="51695"/>
    <lineage>
        <taxon>Eukaryota</taxon>
        <taxon>Viridiplantae</taxon>
        <taxon>Chlorophyta</taxon>
        <taxon>core chlorophytes</taxon>
        <taxon>Chlorophyceae</taxon>
        <taxon>CS clade</taxon>
        <taxon>Chlamydomonadales</taxon>
        <taxon>Chlamydomonadaceae</taxon>
        <taxon>Chlamydomonas</taxon>
    </lineage>
</organism>
<feature type="compositionally biased region" description="Basic residues" evidence="1">
    <location>
        <begin position="338"/>
        <end position="349"/>
    </location>
</feature>
<comment type="caution">
    <text evidence="2">The sequence shown here is derived from an EMBL/GenBank/DDBJ whole genome shotgun (WGS) entry which is preliminary data.</text>
</comment>
<proteinExistence type="predicted"/>
<evidence type="ECO:0000313" key="2">
    <source>
        <dbReference type="EMBL" id="KAG2422254.1"/>
    </source>
</evidence>
<dbReference type="Proteomes" id="UP000650467">
    <property type="component" value="Unassembled WGS sequence"/>
</dbReference>